<reference evidence="1 2" key="1">
    <citation type="submission" date="2020-08" db="EMBL/GenBank/DDBJ databases">
        <title>Novel species isolated from subtropical streams in China.</title>
        <authorList>
            <person name="Lu H."/>
        </authorList>
    </citation>
    <scope>NUCLEOTIDE SEQUENCE [LARGE SCALE GENOMIC DNA]</scope>
    <source>
        <strain evidence="1 2">LX15W</strain>
    </source>
</reference>
<gene>
    <name evidence="1" type="ORF">H8K55_13180</name>
</gene>
<dbReference type="RefSeq" id="WP_186942526.1">
    <property type="nucleotide sequence ID" value="NZ_JACOGA010000011.1"/>
</dbReference>
<dbReference type="EMBL" id="JACOGA010000011">
    <property type="protein sequence ID" value="MBC3874545.1"/>
    <property type="molecule type" value="Genomic_DNA"/>
</dbReference>
<proteinExistence type="predicted"/>
<evidence type="ECO:0000313" key="1">
    <source>
        <dbReference type="EMBL" id="MBC3874545.1"/>
    </source>
</evidence>
<evidence type="ECO:0000313" key="2">
    <source>
        <dbReference type="Proteomes" id="UP000624279"/>
    </source>
</evidence>
<dbReference type="Proteomes" id="UP000624279">
    <property type="component" value="Unassembled WGS sequence"/>
</dbReference>
<accession>A0ABR6YDA7</accession>
<protein>
    <submittedName>
        <fullName evidence="1">Uncharacterized protein</fullName>
    </submittedName>
</protein>
<keyword evidence="2" id="KW-1185">Reference proteome</keyword>
<sequence length="117" mass="13100">MKYRALVCVTLMPSLWPELELQLTKMSGMPEEIVTLIRAGMKELHFSLASGNEAKASTMTYVGHGMAMIPTAYAIYRKNQQSLYVQAFTDPNKPRLLSQAMKQLLLALDGKIIQIPL</sequence>
<name>A0ABR6YDA7_9BURK</name>
<organism evidence="1 2">
    <name type="scientific">Undibacterium flavidum</name>
    <dbReference type="NCBI Taxonomy" id="2762297"/>
    <lineage>
        <taxon>Bacteria</taxon>
        <taxon>Pseudomonadati</taxon>
        <taxon>Pseudomonadota</taxon>
        <taxon>Betaproteobacteria</taxon>
        <taxon>Burkholderiales</taxon>
        <taxon>Oxalobacteraceae</taxon>
        <taxon>Undibacterium</taxon>
    </lineage>
</organism>
<comment type="caution">
    <text evidence="1">The sequence shown here is derived from an EMBL/GenBank/DDBJ whole genome shotgun (WGS) entry which is preliminary data.</text>
</comment>